<proteinExistence type="predicted"/>
<accession>A0A1C7MQD1</accession>
<protein>
    <submittedName>
        <fullName evidence="1">Uncharacterized protein</fullName>
    </submittedName>
</protein>
<reference evidence="1 2" key="1">
    <citation type="submission" date="2016-03" db="EMBL/GenBank/DDBJ databases">
        <title>Whole genome sequencing of Grifola frondosa 9006-11.</title>
        <authorList>
            <person name="Min B."/>
            <person name="Park H."/>
            <person name="Kim J.-G."/>
            <person name="Cho H."/>
            <person name="Oh Y.-L."/>
            <person name="Kong W.-S."/>
            <person name="Choi I.-G."/>
        </authorList>
    </citation>
    <scope>NUCLEOTIDE SEQUENCE [LARGE SCALE GENOMIC DNA]</scope>
    <source>
        <strain evidence="1 2">9006-11</strain>
    </source>
</reference>
<comment type="caution">
    <text evidence="1">The sequence shown here is derived from an EMBL/GenBank/DDBJ whole genome shotgun (WGS) entry which is preliminary data.</text>
</comment>
<sequence length="107" mass="12154">MVTVLLLPCRRFHCSCSRWLGYIQSLPPEPVSIAVLWNANHALPGDEDALEIYSWTPPNYHIQVEALPHLPVHYSFSDFRNPFDVCPTCSSLSSARTIARPWSTETQ</sequence>
<keyword evidence="2" id="KW-1185">Reference proteome</keyword>
<name>A0A1C7MQD1_GRIFR</name>
<gene>
    <name evidence="1" type="ORF">A0H81_00111</name>
</gene>
<evidence type="ECO:0000313" key="1">
    <source>
        <dbReference type="EMBL" id="OBZ79058.1"/>
    </source>
</evidence>
<dbReference type="Proteomes" id="UP000092993">
    <property type="component" value="Unassembled WGS sequence"/>
</dbReference>
<organism evidence="1 2">
    <name type="scientific">Grifola frondosa</name>
    <name type="common">Maitake</name>
    <name type="synonym">Polyporus frondosus</name>
    <dbReference type="NCBI Taxonomy" id="5627"/>
    <lineage>
        <taxon>Eukaryota</taxon>
        <taxon>Fungi</taxon>
        <taxon>Dikarya</taxon>
        <taxon>Basidiomycota</taxon>
        <taxon>Agaricomycotina</taxon>
        <taxon>Agaricomycetes</taxon>
        <taxon>Polyporales</taxon>
        <taxon>Grifolaceae</taxon>
        <taxon>Grifola</taxon>
    </lineage>
</organism>
<evidence type="ECO:0000313" key="2">
    <source>
        <dbReference type="Proteomes" id="UP000092993"/>
    </source>
</evidence>
<dbReference type="EMBL" id="LUGG01000001">
    <property type="protein sequence ID" value="OBZ79058.1"/>
    <property type="molecule type" value="Genomic_DNA"/>
</dbReference>
<dbReference type="AlphaFoldDB" id="A0A1C7MQD1"/>